<dbReference type="EMBL" id="BSUK01000001">
    <property type="protein sequence ID" value="GMA26095.1"/>
    <property type="molecule type" value="Genomic_DNA"/>
</dbReference>
<evidence type="ECO:0000313" key="3">
    <source>
        <dbReference type="Proteomes" id="UP001157091"/>
    </source>
</evidence>
<name>A0ABQ6I5Q7_9MICO</name>
<reference evidence="3" key="1">
    <citation type="journal article" date="2019" name="Int. J. Syst. Evol. Microbiol.">
        <title>The Global Catalogue of Microorganisms (GCM) 10K type strain sequencing project: providing services to taxonomists for standard genome sequencing and annotation.</title>
        <authorList>
            <consortium name="The Broad Institute Genomics Platform"/>
            <consortium name="The Broad Institute Genome Sequencing Center for Infectious Disease"/>
            <person name="Wu L."/>
            <person name="Ma J."/>
        </authorList>
    </citation>
    <scope>NUCLEOTIDE SEQUENCE [LARGE SCALE GENOMIC DNA]</scope>
    <source>
        <strain evidence="3">NBRC 106348</strain>
    </source>
</reference>
<feature type="region of interest" description="Disordered" evidence="1">
    <location>
        <begin position="1"/>
        <end position="23"/>
    </location>
</feature>
<comment type="caution">
    <text evidence="2">The sequence shown here is derived from an EMBL/GenBank/DDBJ whole genome shotgun (WGS) entry which is preliminary data.</text>
</comment>
<evidence type="ECO:0000313" key="2">
    <source>
        <dbReference type="EMBL" id="GMA26095.1"/>
    </source>
</evidence>
<organism evidence="2 3">
    <name type="scientific">Luteimicrobium album</name>
    <dbReference type="NCBI Taxonomy" id="1054550"/>
    <lineage>
        <taxon>Bacteria</taxon>
        <taxon>Bacillati</taxon>
        <taxon>Actinomycetota</taxon>
        <taxon>Actinomycetes</taxon>
        <taxon>Micrococcales</taxon>
        <taxon>Luteimicrobium</taxon>
    </lineage>
</organism>
<sequence>MGSNPTRGTLDITAGMPAGDGTTVRARRRGTCYDGLVATDAPSRSGLADRAVDLASIAIASLVTVTQALRPSPRDAVLFGLVALTLSVDLARAPAPADAAPPDPRPRRPVVAPRTWGVVGVLGLGRPLGTTPPAVSDVLDPWLDHPGPRGLFVLAWLVGLGYLLRRGRR</sequence>
<keyword evidence="3" id="KW-1185">Reference proteome</keyword>
<gene>
    <name evidence="2" type="ORF">GCM10025864_38540</name>
</gene>
<proteinExistence type="predicted"/>
<evidence type="ECO:0000256" key="1">
    <source>
        <dbReference type="SAM" id="MobiDB-lite"/>
    </source>
</evidence>
<protein>
    <submittedName>
        <fullName evidence="2">Uncharacterized protein</fullName>
    </submittedName>
</protein>
<dbReference type="Proteomes" id="UP001157091">
    <property type="component" value="Unassembled WGS sequence"/>
</dbReference>
<accession>A0ABQ6I5Q7</accession>